<protein>
    <recommendedName>
        <fullName evidence="3">Sulfur carrier protein FdhD</fullName>
    </recommendedName>
</protein>
<evidence type="ECO:0000313" key="4">
    <source>
        <dbReference type="EMBL" id="SDP48629.1"/>
    </source>
</evidence>
<sequence>MTARARIQRYRDGTFSPRADLVAGEEPLEIRLGGESMSVTMRTAGHDIELAHGLLHAEGIIATAADVVAMRYCDGVDEQGRNTYNVLDVQLAGPVPVAARSGARAFVTSSACGVCGSASIDQLKLRTRHALPATLHFDPDVLCAAPDQLRSHQKAFAGTGGIHGAALLSPDGSLRLVREDIGRHNAVDKVIGAALLAGDVPLGGEALLTSSRASFELVQKAVMAGIGMLIAVSAPSSLAVELAAETGLTLIGFTRDHGFNLYSGADRVIGAA</sequence>
<evidence type="ECO:0000256" key="3">
    <source>
        <dbReference type="HAMAP-Rule" id="MF_00187"/>
    </source>
</evidence>
<dbReference type="SUPFAM" id="SSF53927">
    <property type="entry name" value="Cytidine deaminase-like"/>
    <property type="match status" value="1"/>
</dbReference>
<dbReference type="EMBL" id="LT629710">
    <property type="protein sequence ID" value="SDP48629.1"/>
    <property type="molecule type" value="Genomic_DNA"/>
</dbReference>
<dbReference type="InterPro" id="IPR003786">
    <property type="entry name" value="FdhD"/>
</dbReference>
<comment type="similarity">
    <text evidence="3">Belongs to the FdhD family.</text>
</comment>
<organism evidence="4 5">
    <name type="scientific">Nakamurella panacisegetis</name>
    <dbReference type="NCBI Taxonomy" id="1090615"/>
    <lineage>
        <taxon>Bacteria</taxon>
        <taxon>Bacillati</taxon>
        <taxon>Actinomycetota</taxon>
        <taxon>Actinomycetes</taxon>
        <taxon>Nakamurellales</taxon>
        <taxon>Nakamurellaceae</taxon>
        <taxon>Nakamurella</taxon>
    </lineage>
</organism>
<dbReference type="Gene3D" id="3.40.140.10">
    <property type="entry name" value="Cytidine Deaminase, domain 2"/>
    <property type="match status" value="1"/>
</dbReference>
<proteinExistence type="inferred from homology"/>
<dbReference type="Proteomes" id="UP000198741">
    <property type="component" value="Chromosome I"/>
</dbReference>
<dbReference type="PANTHER" id="PTHR30592">
    <property type="entry name" value="FORMATE DEHYDROGENASE"/>
    <property type="match status" value="1"/>
</dbReference>
<dbReference type="HAMAP" id="MF_00187">
    <property type="entry name" value="FdhD"/>
    <property type="match status" value="1"/>
</dbReference>
<comment type="function">
    <text evidence="3">Required for formate dehydrogenase (FDH) activity. Acts as a sulfur carrier protein that transfers sulfur from IscS to the molybdenum cofactor prior to its insertion into FDH.</text>
</comment>
<gene>
    <name evidence="3" type="primary">fdhD</name>
    <name evidence="4" type="ORF">SAMN04515671_4450</name>
</gene>
<dbReference type="PANTHER" id="PTHR30592:SF1">
    <property type="entry name" value="SULFUR CARRIER PROTEIN FDHD"/>
    <property type="match status" value="1"/>
</dbReference>
<evidence type="ECO:0000313" key="5">
    <source>
        <dbReference type="Proteomes" id="UP000198741"/>
    </source>
</evidence>
<dbReference type="InterPro" id="IPR016193">
    <property type="entry name" value="Cytidine_deaminase-like"/>
</dbReference>
<dbReference type="Pfam" id="PF02634">
    <property type="entry name" value="FdhD-NarQ"/>
    <property type="match status" value="1"/>
</dbReference>
<dbReference type="AlphaFoldDB" id="A0A1H0T3P4"/>
<dbReference type="GO" id="GO:0006777">
    <property type="term" value="P:Mo-molybdopterin cofactor biosynthetic process"/>
    <property type="evidence" value="ECO:0007669"/>
    <property type="project" value="UniProtKB-UniRule"/>
</dbReference>
<dbReference type="Gene3D" id="3.10.20.10">
    <property type="match status" value="1"/>
</dbReference>
<dbReference type="NCBIfam" id="NF001943">
    <property type="entry name" value="PRK00724.1-2"/>
    <property type="match status" value="1"/>
</dbReference>
<dbReference type="STRING" id="1090615.SAMN04515671_4450"/>
<name>A0A1H0T3P4_9ACTN</name>
<evidence type="ECO:0000256" key="1">
    <source>
        <dbReference type="ARBA" id="ARBA00022490"/>
    </source>
</evidence>
<comment type="subcellular location">
    <subcellularLocation>
        <location evidence="3">Cytoplasm</location>
    </subcellularLocation>
</comment>
<dbReference type="GO" id="GO:0097163">
    <property type="term" value="F:sulfur carrier activity"/>
    <property type="evidence" value="ECO:0007669"/>
    <property type="project" value="UniProtKB-UniRule"/>
</dbReference>
<feature type="active site" description="Cysteine persulfide intermediate" evidence="3">
    <location>
        <position position="112"/>
    </location>
</feature>
<keyword evidence="1 3" id="KW-0963">Cytoplasm</keyword>
<comment type="caution">
    <text evidence="3">Lacks conserved residue(s) required for the propagation of feature annotation.</text>
</comment>
<keyword evidence="2 3" id="KW-0501">Molybdenum cofactor biosynthesis</keyword>
<dbReference type="GO" id="GO:0005737">
    <property type="term" value="C:cytoplasm"/>
    <property type="evidence" value="ECO:0007669"/>
    <property type="project" value="UniProtKB-SubCell"/>
</dbReference>
<dbReference type="GO" id="GO:0016783">
    <property type="term" value="F:sulfurtransferase activity"/>
    <property type="evidence" value="ECO:0007669"/>
    <property type="project" value="InterPro"/>
</dbReference>
<dbReference type="NCBIfam" id="TIGR00129">
    <property type="entry name" value="fdhD_narQ"/>
    <property type="match status" value="1"/>
</dbReference>
<keyword evidence="5" id="KW-1185">Reference proteome</keyword>
<reference evidence="4 5" key="1">
    <citation type="submission" date="2016-10" db="EMBL/GenBank/DDBJ databases">
        <authorList>
            <person name="de Groot N.N."/>
        </authorList>
    </citation>
    <scope>NUCLEOTIDE SEQUENCE [LARGE SCALE GENOMIC DNA]</scope>
    <source>
        <strain evidence="5">P4-7,KCTC 19426,CECT 7604</strain>
    </source>
</reference>
<accession>A0A1H0T3P4</accession>
<dbReference type="PIRSF" id="PIRSF015626">
    <property type="entry name" value="FdhD"/>
    <property type="match status" value="1"/>
</dbReference>
<evidence type="ECO:0000256" key="2">
    <source>
        <dbReference type="ARBA" id="ARBA00023150"/>
    </source>
</evidence>